<keyword evidence="1" id="KW-1133">Transmembrane helix</keyword>
<evidence type="ECO:0000313" key="2">
    <source>
        <dbReference type="EMBL" id="AKK05694.1"/>
    </source>
</evidence>
<proteinExistence type="predicted"/>
<evidence type="ECO:0000313" key="3">
    <source>
        <dbReference type="Proteomes" id="UP000035199"/>
    </source>
</evidence>
<dbReference type="RefSeq" id="WP_047261858.1">
    <property type="nucleotide sequence ID" value="NZ_CP011542.1"/>
</dbReference>
<dbReference type="KEGG" id="cmv:CMUST_06800"/>
<keyword evidence="1" id="KW-0812">Transmembrane</keyword>
<keyword evidence="1" id="KW-0472">Membrane</keyword>
<gene>
    <name evidence="2" type="ORF">CMUST_06800</name>
</gene>
<dbReference type="EMBL" id="CP011542">
    <property type="protein sequence ID" value="AKK05694.1"/>
    <property type="molecule type" value="Genomic_DNA"/>
</dbReference>
<accession>A0A0G3GX33</accession>
<reference evidence="3" key="2">
    <citation type="submission" date="2015-05" db="EMBL/GenBank/DDBJ databases">
        <title>Complete genome sequence of Corynebacterium mustelae DSM 45274, isolated from various tissues of a male ferret with lethal sepsis.</title>
        <authorList>
            <person name="Ruckert C."/>
            <person name="Albersmeier A."/>
            <person name="Winkler A."/>
            <person name="Tauch A."/>
        </authorList>
    </citation>
    <scope>NUCLEOTIDE SEQUENCE [LARGE SCALE GENOMIC DNA]</scope>
    <source>
        <strain evidence="3">DSM 45274</strain>
    </source>
</reference>
<organism evidence="2 3">
    <name type="scientific">Corynebacterium mustelae</name>
    <dbReference type="NCBI Taxonomy" id="571915"/>
    <lineage>
        <taxon>Bacteria</taxon>
        <taxon>Bacillati</taxon>
        <taxon>Actinomycetota</taxon>
        <taxon>Actinomycetes</taxon>
        <taxon>Mycobacteriales</taxon>
        <taxon>Corynebacteriaceae</taxon>
        <taxon>Corynebacterium</taxon>
    </lineage>
</organism>
<protein>
    <submittedName>
        <fullName evidence="2">Uncharacterized protein</fullName>
    </submittedName>
</protein>
<dbReference type="Proteomes" id="UP000035199">
    <property type="component" value="Chromosome"/>
</dbReference>
<evidence type="ECO:0000256" key="1">
    <source>
        <dbReference type="SAM" id="Phobius"/>
    </source>
</evidence>
<dbReference type="AlphaFoldDB" id="A0A0G3GX33"/>
<sequence>MNEWLSLAIGTGAGGFLSWMLTHLYHRKSAKANAAAIAELKHKLDESHRREEELRIVIEHNEQRRRIFDVRNSRFSRYLADPTKPVEITINDSYCVELRNISGKDLKQVTLASIPYTECASIWGEGFFYQDAWLAGDQLHFNNPDWLWETDGIGMSWFEGSSYYPKFVYAPFDPSKNMAEYRTPS</sequence>
<dbReference type="PATRIC" id="fig|571915.4.peg.1447"/>
<feature type="transmembrane region" description="Helical" evidence="1">
    <location>
        <begin position="6"/>
        <end position="25"/>
    </location>
</feature>
<reference evidence="2 3" key="1">
    <citation type="journal article" date="2015" name="Genome Announc.">
        <title>Complete Genome Sequence of the Type Strain Corynebacterium mustelae DSM 45274, Isolated from Various Tissues of a Male Ferret with Lethal Sepsis.</title>
        <authorList>
            <person name="Ruckert C."/>
            <person name="Eimer J."/>
            <person name="Winkler A."/>
            <person name="Tauch A."/>
        </authorList>
    </citation>
    <scope>NUCLEOTIDE SEQUENCE [LARGE SCALE GENOMIC DNA]</scope>
    <source>
        <strain evidence="2 3">DSM 45274</strain>
    </source>
</reference>
<keyword evidence="3" id="KW-1185">Reference proteome</keyword>
<name>A0A0G3GX33_9CORY</name>